<dbReference type="InterPro" id="IPR011991">
    <property type="entry name" value="ArsR-like_HTH"/>
</dbReference>
<dbReference type="NCBIfam" id="NF040642">
    <property type="entry name" value="sulf_sens_BigR"/>
    <property type="match status" value="1"/>
</dbReference>
<dbReference type="InterPro" id="IPR051011">
    <property type="entry name" value="Metal_resp_trans_reg"/>
</dbReference>
<dbReference type="Gene3D" id="1.10.10.10">
    <property type="entry name" value="Winged helix-like DNA-binding domain superfamily/Winged helix DNA-binding domain"/>
    <property type="match status" value="1"/>
</dbReference>
<keyword evidence="6" id="KW-1185">Reference proteome</keyword>
<dbReference type="Pfam" id="PF12840">
    <property type="entry name" value="HTH_20"/>
    <property type="match status" value="1"/>
</dbReference>
<organism evidence="5 6">
    <name type="scientific">Agrobacterium tomkonis CFBP 6623</name>
    <dbReference type="NCBI Taxonomy" id="1183432"/>
    <lineage>
        <taxon>Bacteria</taxon>
        <taxon>Pseudomonadati</taxon>
        <taxon>Pseudomonadota</taxon>
        <taxon>Alphaproteobacteria</taxon>
        <taxon>Hyphomicrobiales</taxon>
        <taxon>Rhizobiaceae</taxon>
        <taxon>Rhizobium/Agrobacterium group</taxon>
        <taxon>Agrobacterium</taxon>
        <taxon>Agrobacterium tumefaciens complex</taxon>
    </lineage>
</organism>
<evidence type="ECO:0000256" key="1">
    <source>
        <dbReference type="ARBA" id="ARBA00023015"/>
    </source>
</evidence>
<accession>A0A1S7QZ40</accession>
<dbReference type="RefSeq" id="WP_046801913.1">
    <property type="nucleotide sequence ID" value="NZ_LT009724.1"/>
</dbReference>
<dbReference type="Proteomes" id="UP000191988">
    <property type="component" value="Unassembled WGS sequence"/>
</dbReference>
<dbReference type="EMBL" id="FBWK01000047">
    <property type="protein sequence ID" value="CUX44452.1"/>
    <property type="molecule type" value="Genomic_DNA"/>
</dbReference>
<protein>
    <submittedName>
        <fullName evidence="5">Biofilm growth-associated repressor</fullName>
    </submittedName>
</protein>
<dbReference type="GO" id="GO:0003700">
    <property type="term" value="F:DNA-binding transcription factor activity"/>
    <property type="evidence" value="ECO:0007669"/>
    <property type="project" value="InterPro"/>
</dbReference>
<dbReference type="InterPro" id="IPR036388">
    <property type="entry name" value="WH-like_DNA-bd_sf"/>
</dbReference>
<name>A0A1S7QZ40_9HYPH</name>
<keyword evidence="1" id="KW-0805">Transcription regulation</keyword>
<dbReference type="NCBIfam" id="NF033788">
    <property type="entry name" value="HTH_metalloreg"/>
    <property type="match status" value="1"/>
</dbReference>
<sequence>MVKDNNLQQARRITEIPLPAMEERAVEVALLLKTLAHPARLMLACTLAQAEFSVGELETKLDIHQPTLSQQLGVLREAGVVETRREAKQIFYRMSETKAAQLIEALYAIFCAPEATP</sequence>
<dbReference type="PANTHER" id="PTHR43132:SF2">
    <property type="entry name" value="ARSENICAL RESISTANCE OPERON REPRESSOR ARSR-RELATED"/>
    <property type="match status" value="1"/>
</dbReference>
<evidence type="ECO:0000256" key="2">
    <source>
        <dbReference type="ARBA" id="ARBA00023125"/>
    </source>
</evidence>
<dbReference type="SUPFAM" id="SSF46785">
    <property type="entry name" value="Winged helix' DNA-binding domain"/>
    <property type="match status" value="1"/>
</dbReference>
<evidence type="ECO:0000259" key="4">
    <source>
        <dbReference type="PROSITE" id="PS50987"/>
    </source>
</evidence>
<dbReference type="PRINTS" id="PR00778">
    <property type="entry name" value="HTHARSR"/>
</dbReference>
<keyword evidence="3" id="KW-0804">Transcription</keyword>
<reference evidence="6" key="1">
    <citation type="submission" date="2016-01" db="EMBL/GenBank/DDBJ databases">
        <authorList>
            <person name="Regsiter A."/>
            <person name="william w."/>
        </authorList>
    </citation>
    <scope>NUCLEOTIDE SEQUENCE [LARGE SCALE GENOMIC DNA]</scope>
    <source>
        <strain evidence="6">CFBP 6623</strain>
    </source>
</reference>
<evidence type="ECO:0000313" key="6">
    <source>
        <dbReference type="Proteomes" id="UP000191988"/>
    </source>
</evidence>
<gene>
    <name evidence="5" type="primary">bigR</name>
    <name evidence="5" type="ORF">AGR3A_Lc110129</name>
</gene>
<dbReference type="STRING" id="1183432.AGR3A_Lc110129"/>
<dbReference type="GO" id="GO:0003677">
    <property type="term" value="F:DNA binding"/>
    <property type="evidence" value="ECO:0007669"/>
    <property type="project" value="UniProtKB-KW"/>
</dbReference>
<dbReference type="InterPro" id="IPR036390">
    <property type="entry name" value="WH_DNA-bd_sf"/>
</dbReference>
<evidence type="ECO:0000256" key="3">
    <source>
        <dbReference type="ARBA" id="ARBA00023163"/>
    </source>
</evidence>
<evidence type="ECO:0000313" key="5">
    <source>
        <dbReference type="EMBL" id="CUX44452.1"/>
    </source>
</evidence>
<dbReference type="PROSITE" id="PS50987">
    <property type="entry name" value="HTH_ARSR_2"/>
    <property type="match status" value="1"/>
</dbReference>
<dbReference type="PANTHER" id="PTHR43132">
    <property type="entry name" value="ARSENICAL RESISTANCE OPERON REPRESSOR ARSR-RELATED"/>
    <property type="match status" value="1"/>
</dbReference>
<proteinExistence type="predicted"/>
<dbReference type="CDD" id="cd00090">
    <property type="entry name" value="HTH_ARSR"/>
    <property type="match status" value="1"/>
</dbReference>
<dbReference type="SMART" id="SM00418">
    <property type="entry name" value="HTH_ARSR"/>
    <property type="match status" value="1"/>
</dbReference>
<feature type="domain" description="HTH arsR-type" evidence="4">
    <location>
        <begin position="20"/>
        <end position="114"/>
    </location>
</feature>
<keyword evidence="2" id="KW-0238">DNA-binding</keyword>
<dbReference type="AlphaFoldDB" id="A0A1S7QZ40"/>
<dbReference type="InterPro" id="IPR001845">
    <property type="entry name" value="HTH_ArsR_DNA-bd_dom"/>
</dbReference>